<dbReference type="SUPFAM" id="SSF49464">
    <property type="entry name" value="Carboxypeptidase regulatory domain-like"/>
    <property type="match status" value="1"/>
</dbReference>
<proteinExistence type="predicted"/>
<accession>A0A2S7KS50</accession>
<evidence type="ECO:0000256" key="1">
    <source>
        <dbReference type="ARBA" id="ARBA00004442"/>
    </source>
</evidence>
<dbReference type="SUPFAM" id="SSF56935">
    <property type="entry name" value="Porins"/>
    <property type="match status" value="1"/>
</dbReference>
<protein>
    <recommendedName>
        <fullName evidence="5">Outer membrane protein beta-barrel domain-containing protein</fullName>
    </recommendedName>
</protein>
<keyword evidence="4" id="KW-0732">Signal</keyword>
<keyword evidence="7" id="KW-1185">Reference proteome</keyword>
<dbReference type="Gene3D" id="2.60.40.1120">
    <property type="entry name" value="Carboxypeptidase-like, regulatory domain"/>
    <property type="match status" value="1"/>
</dbReference>
<feature type="signal peptide" evidence="4">
    <location>
        <begin position="1"/>
        <end position="18"/>
    </location>
</feature>
<dbReference type="EMBL" id="MQUB01000001">
    <property type="protein sequence ID" value="PQB05440.1"/>
    <property type="molecule type" value="Genomic_DNA"/>
</dbReference>
<dbReference type="Pfam" id="PF14905">
    <property type="entry name" value="OMP_b-brl_3"/>
    <property type="match status" value="1"/>
</dbReference>
<evidence type="ECO:0000256" key="3">
    <source>
        <dbReference type="ARBA" id="ARBA00023237"/>
    </source>
</evidence>
<evidence type="ECO:0000259" key="5">
    <source>
        <dbReference type="Pfam" id="PF14905"/>
    </source>
</evidence>
<reference evidence="6 7" key="1">
    <citation type="submission" date="2016-11" db="EMBL/GenBank/DDBJ databases">
        <title>Trade-off between light-utilization and light-protection in marine flavobacteria.</title>
        <authorList>
            <person name="Kumagai Y."/>
        </authorList>
    </citation>
    <scope>NUCLEOTIDE SEQUENCE [LARGE SCALE GENOMIC DNA]</scope>
    <source>
        <strain evidence="6 7">NBRC 107741</strain>
    </source>
</reference>
<gene>
    <name evidence="6" type="ORF">BST85_11470</name>
</gene>
<dbReference type="RefSeq" id="WP_181040012.1">
    <property type="nucleotide sequence ID" value="NZ_MQUB01000001.1"/>
</dbReference>
<evidence type="ECO:0000313" key="7">
    <source>
        <dbReference type="Proteomes" id="UP000239800"/>
    </source>
</evidence>
<evidence type="ECO:0000313" key="6">
    <source>
        <dbReference type="EMBL" id="PQB05440.1"/>
    </source>
</evidence>
<dbReference type="GO" id="GO:0009279">
    <property type="term" value="C:cell outer membrane"/>
    <property type="evidence" value="ECO:0007669"/>
    <property type="project" value="UniProtKB-SubCell"/>
</dbReference>
<dbReference type="Pfam" id="PF13715">
    <property type="entry name" value="CarbopepD_reg_2"/>
    <property type="match status" value="1"/>
</dbReference>
<evidence type="ECO:0000256" key="4">
    <source>
        <dbReference type="SAM" id="SignalP"/>
    </source>
</evidence>
<comment type="caution">
    <text evidence="6">The sequence shown here is derived from an EMBL/GenBank/DDBJ whole genome shotgun (WGS) entry which is preliminary data.</text>
</comment>
<organism evidence="6 7">
    <name type="scientific">Aureitalea marina</name>
    <dbReference type="NCBI Taxonomy" id="930804"/>
    <lineage>
        <taxon>Bacteria</taxon>
        <taxon>Pseudomonadati</taxon>
        <taxon>Bacteroidota</taxon>
        <taxon>Flavobacteriia</taxon>
        <taxon>Flavobacteriales</taxon>
        <taxon>Flavobacteriaceae</taxon>
        <taxon>Aureitalea</taxon>
    </lineage>
</organism>
<dbReference type="InterPro" id="IPR008969">
    <property type="entry name" value="CarboxyPept-like_regulatory"/>
</dbReference>
<sequence>MKKPLFFLLFLLVNLAWSQEFVLTGKVIDSTGAGIEFVNVTAKELGQVEIISGASTGQDGQFELPVVGGAYSIEFSMVGFRDRKMEVEAASDMNLGQLQLVAERQALDETVISVRTPVVRREIGKLTFDVENSTLSSGNTMNLLKKTPGVLVVQDNISIRNTPTEIYINNRRVYLSSSEIVTLLTSLDASVIQSIEVITNPSSSFDAEGGAVLNILTSKAISVGYKGNVGATYEQAVFAKYNLNTAHFYKNNWIDFYGSYSYSPRKEFKSQDDHINYFEPDGSLNSLWESDLERTTRSYAHQANLIADFQLNEKNTLNLTSNLVFGPDERYQNGIRTDIFAPSRQLDSLFTTASRLENDRTNLSFQLEHQVDLGQGNTQLRTGVNYIFFEQFQDQDIQTSYFLPDGDFIRNNTFSTSAFQETNIWTASMDLDYQIGRFSASSGVKYSDISTDSGLDFLNRNTMPPALDPDLSDRFLYDESIYAAYTELERQWESWGLQAGLRVEHTDVEGDSRALGLVNTQNYFEWFPRVVLSHNLNEKNTLGLSYARRIDRPRYQSLNPFKYFINETNFNSGNPSLRPETNNKIALSYNYNNVLTVEAYYEHSNNSLSTLVFQDNETRVIRTVDANLIEDFQYSLDVIYTNSIRPWWYSFIYSSFYYLENEFLAEESIQQTYSNSTPGFYAQWYNSFTLSKDQSLTSDLTAVYMSNYIYGSYSYKNQFSLSLSIRKSLWNDQASITLGVDDIFNTNNIRVSSQYYNQDNSYFAMPESRMFRASFLYNFGNWNLSDNQRQIDSKEKGRLDR</sequence>
<feature type="domain" description="Outer membrane protein beta-barrel" evidence="5">
    <location>
        <begin position="377"/>
        <end position="777"/>
    </location>
</feature>
<dbReference type="AlphaFoldDB" id="A0A2S7KS50"/>
<evidence type="ECO:0000256" key="2">
    <source>
        <dbReference type="ARBA" id="ARBA00023136"/>
    </source>
</evidence>
<comment type="subcellular location">
    <subcellularLocation>
        <location evidence="1">Cell outer membrane</location>
    </subcellularLocation>
</comment>
<dbReference type="InterPro" id="IPR041700">
    <property type="entry name" value="OMP_b-brl_3"/>
</dbReference>
<dbReference type="Gene3D" id="2.40.170.20">
    <property type="entry name" value="TonB-dependent receptor, beta-barrel domain"/>
    <property type="match status" value="1"/>
</dbReference>
<dbReference type="Proteomes" id="UP000239800">
    <property type="component" value="Unassembled WGS sequence"/>
</dbReference>
<dbReference type="InterPro" id="IPR036942">
    <property type="entry name" value="Beta-barrel_TonB_sf"/>
</dbReference>
<keyword evidence="3" id="KW-0998">Cell outer membrane</keyword>
<name>A0A2S7KS50_9FLAO</name>
<keyword evidence="2" id="KW-0472">Membrane</keyword>
<feature type="chain" id="PRO_5015733051" description="Outer membrane protein beta-barrel domain-containing protein" evidence="4">
    <location>
        <begin position="19"/>
        <end position="801"/>
    </location>
</feature>